<comment type="subcellular location">
    <subcellularLocation>
        <location evidence="1">Cell outer membrane</location>
        <topology evidence="1">Multi-pass membrane protein</topology>
    </subcellularLocation>
</comment>
<dbReference type="InterPro" id="IPR050298">
    <property type="entry name" value="Gram-neg_bact_OMP"/>
</dbReference>
<accession>A0A5E4YM55</accession>
<keyword evidence="5" id="KW-0812">Transmembrane</keyword>
<sequence length="306" mass="33274">MQQGNTHAVPFIAFTGREDLGGGASAIFKWANYVQLDTGGFSPFETFVGLSSRDYGTVTLGNQYDLLADLVPYTSERFTSNLATHPGNLDRTVGNPLNSLVKYKSPEMKGFQFGAQYGYGTPTSTTNNGNTMGFSASYTSNPWQFLAVWETVHDVPYSPRSSLGVPTLYGIDLVKNPTTKVAQNQNTASTGVVYSNAGWRLMGNYSYTKLSALGISAKAQTIDVGAYKYVTTALRLGGGYAYTKLENYKWNVVHAHADYALSKRTSLYALSVFQAAGQGQVAAMRFQPIASTNRQVVFEVGITHVF</sequence>
<dbReference type="EMBL" id="CABPSH010000023">
    <property type="protein sequence ID" value="VVE49869.1"/>
    <property type="molecule type" value="Genomic_DNA"/>
</dbReference>
<keyword evidence="3" id="KW-0813">Transport</keyword>
<keyword evidence="6" id="KW-0732">Signal</keyword>
<dbReference type="PANTHER" id="PTHR34501:SF9">
    <property type="entry name" value="MAJOR OUTER MEMBRANE PROTEIN P.IA"/>
    <property type="match status" value="1"/>
</dbReference>
<reference evidence="12 13" key="1">
    <citation type="submission" date="2019-08" db="EMBL/GenBank/DDBJ databases">
        <authorList>
            <person name="Peeters C."/>
        </authorList>
    </citation>
    <scope>NUCLEOTIDE SEQUENCE [LARGE SCALE GENOMIC DNA]</scope>
    <source>
        <strain evidence="12 13">LMG 31012</strain>
    </source>
</reference>
<dbReference type="Gene3D" id="2.40.160.10">
    <property type="entry name" value="Porin"/>
    <property type="match status" value="1"/>
</dbReference>
<evidence type="ECO:0000259" key="11">
    <source>
        <dbReference type="Pfam" id="PF13609"/>
    </source>
</evidence>
<protein>
    <submittedName>
        <fullName evidence="12">Porin</fullName>
    </submittedName>
</protein>
<dbReference type="PRINTS" id="PR00184">
    <property type="entry name" value="NEISSPPORIN"/>
</dbReference>
<evidence type="ECO:0000256" key="6">
    <source>
        <dbReference type="ARBA" id="ARBA00022729"/>
    </source>
</evidence>
<name>A0A5E4YM55_9BURK</name>
<dbReference type="Proteomes" id="UP000400981">
    <property type="component" value="Unassembled WGS sequence"/>
</dbReference>
<comment type="subunit">
    <text evidence="2">Homotrimer.</text>
</comment>
<dbReference type="GO" id="GO:0009279">
    <property type="term" value="C:cell outer membrane"/>
    <property type="evidence" value="ECO:0007669"/>
    <property type="project" value="UniProtKB-SubCell"/>
</dbReference>
<keyword evidence="10" id="KW-0998">Cell outer membrane</keyword>
<dbReference type="InterPro" id="IPR002299">
    <property type="entry name" value="Porin_Neis"/>
</dbReference>
<keyword evidence="8" id="KW-0626">Porin</keyword>
<evidence type="ECO:0000256" key="5">
    <source>
        <dbReference type="ARBA" id="ARBA00022692"/>
    </source>
</evidence>
<proteinExistence type="predicted"/>
<dbReference type="GO" id="GO:0006811">
    <property type="term" value="P:monoatomic ion transport"/>
    <property type="evidence" value="ECO:0007669"/>
    <property type="project" value="UniProtKB-KW"/>
</dbReference>
<dbReference type="SUPFAM" id="SSF56935">
    <property type="entry name" value="Porins"/>
    <property type="match status" value="1"/>
</dbReference>
<dbReference type="CDD" id="cd00342">
    <property type="entry name" value="gram_neg_porins"/>
    <property type="match status" value="1"/>
</dbReference>
<dbReference type="InterPro" id="IPR033900">
    <property type="entry name" value="Gram_neg_porin_domain"/>
</dbReference>
<organism evidence="12 13">
    <name type="scientific">Pandoraea eparura</name>
    <dbReference type="NCBI Taxonomy" id="2508291"/>
    <lineage>
        <taxon>Bacteria</taxon>
        <taxon>Pseudomonadati</taxon>
        <taxon>Pseudomonadota</taxon>
        <taxon>Betaproteobacteria</taxon>
        <taxon>Burkholderiales</taxon>
        <taxon>Burkholderiaceae</taxon>
        <taxon>Pandoraea</taxon>
    </lineage>
</organism>
<evidence type="ECO:0000313" key="12">
    <source>
        <dbReference type="EMBL" id="VVE49869.1"/>
    </source>
</evidence>
<dbReference type="PANTHER" id="PTHR34501">
    <property type="entry name" value="PROTEIN YDDL-RELATED"/>
    <property type="match status" value="1"/>
</dbReference>
<gene>
    <name evidence="12" type="ORF">PEP31012_04645</name>
</gene>
<evidence type="ECO:0000256" key="10">
    <source>
        <dbReference type="ARBA" id="ARBA00023237"/>
    </source>
</evidence>
<evidence type="ECO:0000256" key="7">
    <source>
        <dbReference type="ARBA" id="ARBA00023065"/>
    </source>
</evidence>
<keyword evidence="13" id="KW-1185">Reference proteome</keyword>
<evidence type="ECO:0000256" key="4">
    <source>
        <dbReference type="ARBA" id="ARBA00022452"/>
    </source>
</evidence>
<dbReference type="GO" id="GO:0015288">
    <property type="term" value="F:porin activity"/>
    <property type="evidence" value="ECO:0007669"/>
    <property type="project" value="UniProtKB-KW"/>
</dbReference>
<keyword evidence="4" id="KW-1134">Transmembrane beta strand</keyword>
<feature type="domain" description="Porin" evidence="11">
    <location>
        <begin position="13"/>
        <end position="269"/>
    </location>
</feature>
<evidence type="ECO:0000256" key="3">
    <source>
        <dbReference type="ARBA" id="ARBA00022448"/>
    </source>
</evidence>
<evidence type="ECO:0000256" key="8">
    <source>
        <dbReference type="ARBA" id="ARBA00023114"/>
    </source>
</evidence>
<evidence type="ECO:0000313" key="13">
    <source>
        <dbReference type="Proteomes" id="UP000400981"/>
    </source>
</evidence>
<dbReference type="InterPro" id="IPR023614">
    <property type="entry name" value="Porin_dom_sf"/>
</dbReference>
<evidence type="ECO:0000256" key="9">
    <source>
        <dbReference type="ARBA" id="ARBA00023136"/>
    </source>
</evidence>
<keyword evidence="7" id="KW-0406">Ion transport</keyword>
<keyword evidence="9" id="KW-0472">Membrane</keyword>
<dbReference type="AlphaFoldDB" id="A0A5E4YM55"/>
<dbReference type="GO" id="GO:0046930">
    <property type="term" value="C:pore complex"/>
    <property type="evidence" value="ECO:0007669"/>
    <property type="project" value="UniProtKB-KW"/>
</dbReference>
<evidence type="ECO:0000256" key="1">
    <source>
        <dbReference type="ARBA" id="ARBA00004571"/>
    </source>
</evidence>
<dbReference type="Pfam" id="PF13609">
    <property type="entry name" value="Porin_4"/>
    <property type="match status" value="1"/>
</dbReference>
<evidence type="ECO:0000256" key="2">
    <source>
        <dbReference type="ARBA" id="ARBA00011233"/>
    </source>
</evidence>